<dbReference type="InterPro" id="IPR016040">
    <property type="entry name" value="NAD(P)-bd_dom"/>
</dbReference>
<evidence type="ECO:0000259" key="1">
    <source>
        <dbReference type="Pfam" id="PF01370"/>
    </source>
</evidence>
<dbReference type="SUPFAM" id="SSF51735">
    <property type="entry name" value="NAD(P)-binding Rossmann-fold domains"/>
    <property type="match status" value="1"/>
</dbReference>
<comment type="caution">
    <text evidence="3">The sequence shown here is derived from an EMBL/GenBank/DDBJ whole genome shotgun (WGS) entry which is preliminary data.</text>
</comment>
<dbReference type="Proteomes" id="UP001140511">
    <property type="component" value="Unassembled WGS sequence"/>
</dbReference>
<dbReference type="GO" id="GO:0005737">
    <property type="term" value="C:cytoplasm"/>
    <property type="evidence" value="ECO:0007669"/>
    <property type="project" value="TreeGrafter"/>
</dbReference>
<proteinExistence type="predicted"/>
<dbReference type="GO" id="GO:0004029">
    <property type="term" value="F:aldehyde dehydrogenase (NAD+) activity"/>
    <property type="evidence" value="ECO:0007669"/>
    <property type="project" value="TreeGrafter"/>
</dbReference>
<dbReference type="EMBL" id="JAOPEN010000002">
    <property type="protein sequence ID" value="KAJ4862803.1"/>
    <property type="molecule type" value="Genomic_DNA"/>
</dbReference>
<dbReference type="InterPro" id="IPR036291">
    <property type="entry name" value="NAD(P)-bd_dom_sf"/>
</dbReference>
<dbReference type="RefSeq" id="XP_056031859.1">
    <property type="nucleotide sequence ID" value="XM_056170967.1"/>
</dbReference>
<name>A0A9W9E8E1_9HYPO</name>
<reference evidence="3" key="1">
    <citation type="submission" date="2022-09" db="EMBL/GenBank/DDBJ databases">
        <title>Chromosome-level assembly of Trichoderma breve T069, a fungus used in development of biopesticide product.</title>
        <authorList>
            <person name="Lin R."/>
            <person name="Liu T."/>
        </authorList>
    </citation>
    <scope>NUCLEOTIDE SEQUENCE</scope>
    <source>
        <strain evidence="3">T069</strain>
    </source>
</reference>
<dbReference type="PANTHER" id="PTHR48079:SF6">
    <property type="entry name" value="NAD(P)-BINDING DOMAIN-CONTAINING PROTEIN-RELATED"/>
    <property type="match status" value="1"/>
</dbReference>
<organism evidence="3 4">
    <name type="scientific">Trichoderma breve</name>
    <dbReference type="NCBI Taxonomy" id="2034170"/>
    <lineage>
        <taxon>Eukaryota</taxon>
        <taxon>Fungi</taxon>
        <taxon>Dikarya</taxon>
        <taxon>Ascomycota</taxon>
        <taxon>Pezizomycotina</taxon>
        <taxon>Sordariomycetes</taxon>
        <taxon>Hypocreomycetidae</taxon>
        <taxon>Hypocreales</taxon>
        <taxon>Hypocreaceae</taxon>
        <taxon>Trichoderma</taxon>
    </lineage>
</organism>
<dbReference type="Pfam" id="PF01370">
    <property type="entry name" value="Epimerase"/>
    <property type="match status" value="1"/>
</dbReference>
<evidence type="ECO:0000313" key="3">
    <source>
        <dbReference type="EMBL" id="KAJ4862803.1"/>
    </source>
</evidence>
<dbReference type="AlphaFoldDB" id="A0A9W9E8E1"/>
<dbReference type="Gene3D" id="3.40.50.720">
    <property type="entry name" value="NAD(P)-binding Rossmann-like Domain"/>
    <property type="match status" value="2"/>
</dbReference>
<evidence type="ECO:0000313" key="4">
    <source>
        <dbReference type="Proteomes" id="UP001140511"/>
    </source>
</evidence>
<protein>
    <submittedName>
        <fullName evidence="3">NAD dependent epimerase/dehydratase family domain-containing protein</fullName>
    </submittedName>
</protein>
<feature type="domain" description="NAD-dependent epimerase/dehydratase" evidence="1">
    <location>
        <begin position="160"/>
        <end position="236"/>
    </location>
</feature>
<dbReference type="InterPro" id="IPR051783">
    <property type="entry name" value="NAD(P)-dependent_oxidoreduct"/>
</dbReference>
<dbReference type="InterPro" id="IPR001509">
    <property type="entry name" value="Epimerase_deHydtase"/>
</dbReference>
<keyword evidence="4" id="KW-1185">Reference proteome</keyword>
<evidence type="ECO:0000259" key="2">
    <source>
        <dbReference type="Pfam" id="PF13460"/>
    </source>
</evidence>
<dbReference type="GeneID" id="80865655"/>
<feature type="domain" description="NAD(P)-binding" evidence="2">
    <location>
        <begin position="9"/>
        <end position="92"/>
    </location>
</feature>
<gene>
    <name evidence="3" type="ORF">T069G_03757</name>
</gene>
<dbReference type="PANTHER" id="PTHR48079">
    <property type="entry name" value="PROTEIN YEEZ"/>
    <property type="match status" value="1"/>
</dbReference>
<sequence length="347" mass="37828">MVVKVFVTGATGYIGGTAFDYIYNAHKDNEYTLLVRNEARAQAVKAKYPTAKFVYGSLEDVDIIEQAASEADVVVHTADSADHIASAQAIAKGLEKGHTAERPGYWLHLSGTGILTWYDLVNGREGQPPLPEQKYHDINDIERIKTLDDRAPHRLIDKVVIGANSDAVKIAILGPPLIYGKGSGAGNTQTIQIPTLVDMTLNEGFAPVVGGGKNEWDYVHIDDLGELFLKLFNATQDPSKNSNPEIFGANGYFYCPSGTLNFTKIAERAAEEIKKQGYLADVPLKRVTFAEQKKLKGFQPVAVSLGHNSKGVAERASKYLGWAPKERISVEDDVADVVSQRAKQLGL</sequence>
<dbReference type="Pfam" id="PF13460">
    <property type="entry name" value="NAD_binding_10"/>
    <property type="match status" value="1"/>
</dbReference>
<accession>A0A9W9E8E1</accession>